<keyword evidence="2" id="KW-1185">Reference proteome</keyword>
<proteinExistence type="predicted"/>
<protein>
    <submittedName>
        <fullName evidence="1">Uncharacterized protein</fullName>
    </submittedName>
</protein>
<name>A0A4Y2KAR7_ARAVE</name>
<comment type="caution">
    <text evidence="1">The sequence shown here is derived from an EMBL/GenBank/DDBJ whole genome shotgun (WGS) entry which is preliminary data.</text>
</comment>
<accession>A0A4Y2KAR7</accession>
<evidence type="ECO:0000313" key="2">
    <source>
        <dbReference type="Proteomes" id="UP000499080"/>
    </source>
</evidence>
<dbReference type="AlphaFoldDB" id="A0A4Y2KAR7"/>
<evidence type="ECO:0000313" key="1">
    <source>
        <dbReference type="EMBL" id="GBM99397.1"/>
    </source>
</evidence>
<organism evidence="1 2">
    <name type="scientific">Araneus ventricosus</name>
    <name type="common">Orbweaver spider</name>
    <name type="synonym">Epeira ventricosa</name>
    <dbReference type="NCBI Taxonomy" id="182803"/>
    <lineage>
        <taxon>Eukaryota</taxon>
        <taxon>Metazoa</taxon>
        <taxon>Ecdysozoa</taxon>
        <taxon>Arthropoda</taxon>
        <taxon>Chelicerata</taxon>
        <taxon>Arachnida</taxon>
        <taxon>Araneae</taxon>
        <taxon>Araneomorphae</taxon>
        <taxon>Entelegynae</taxon>
        <taxon>Araneoidea</taxon>
        <taxon>Araneidae</taxon>
        <taxon>Araneus</taxon>
    </lineage>
</organism>
<gene>
    <name evidence="1" type="ORF">AVEN_31556_1</name>
</gene>
<dbReference type="EMBL" id="BGPR01113897">
    <property type="protein sequence ID" value="GBM99397.1"/>
    <property type="molecule type" value="Genomic_DNA"/>
</dbReference>
<sequence>MQTTQPITRILWGYCAYSSSRYENGTPIQLWKESLIALCLRVYILCVFAFVRESRSPSPRTYFSFVAQHSKWISNEGGNPNFQITSRQSSSDFRLDDGFWSDATEFTLRSLIMNF</sequence>
<dbReference type="Proteomes" id="UP000499080">
    <property type="component" value="Unassembled WGS sequence"/>
</dbReference>
<reference evidence="1 2" key="1">
    <citation type="journal article" date="2019" name="Sci. Rep.">
        <title>Orb-weaving spider Araneus ventricosus genome elucidates the spidroin gene catalogue.</title>
        <authorList>
            <person name="Kono N."/>
            <person name="Nakamura H."/>
            <person name="Ohtoshi R."/>
            <person name="Moran D.A.P."/>
            <person name="Shinohara A."/>
            <person name="Yoshida Y."/>
            <person name="Fujiwara M."/>
            <person name="Mori M."/>
            <person name="Tomita M."/>
            <person name="Arakawa K."/>
        </authorList>
    </citation>
    <scope>NUCLEOTIDE SEQUENCE [LARGE SCALE GENOMIC DNA]</scope>
</reference>